<evidence type="ECO:0000313" key="2">
    <source>
        <dbReference type="WBParaSite" id="L893_g14055.t1"/>
    </source>
</evidence>
<keyword evidence="1" id="KW-1185">Reference proteome</keyword>
<name>A0A1I7YA68_9BILA</name>
<sequence>MYVVDVPVTRGALLAQEVGASSSDLLERIRRVEERWKLRDTVDLRHVLINSRVSLHALFPSLVLHFYTEQAAYILGITSSCIYEHQMSHGYGLLIGHFKRFLTAAGPRGHICDHVHKTGVLYKCYFFLARLPPLGKVGKYEAL</sequence>
<dbReference type="WBParaSite" id="L893_g14055.t1">
    <property type="protein sequence ID" value="L893_g14055.t1"/>
    <property type="gene ID" value="L893_g14055"/>
</dbReference>
<protein>
    <submittedName>
        <fullName evidence="2">Transposase</fullName>
    </submittedName>
</protein>
<accession>A0A1I7YA68</accession>
<evidence type="ECO:0000313" key="1">
    <source>
        <dbReference type="Proteomes" id="UP000095287"/>
    </source>
</evidence>
<organism evidence="1 2">
    <name type="scientific">Steinernema glaseri</name>
    <dbReference type="NCBI Taxonomy" id="37863"/>
    <lineage>
        <taxon>Eukaryota</taxon>
        <taxon>Metazoa</taxon>
        <taxon>Ecdysozoa</taxon>
        <taxon>Nematoda</taxon>
        <taxon>Chromadorea</taxon>
        <taxon>Rhabditida</taxon>
        <taxon>Tylenchina</taxon>
        <taxon>Panagrolaimomorpha</taxon>
        <taxon>Strongyloidoidea</taxon>
        <taxon>Steinernematidae</taxon>
        <taxon>Steinernema</taxon>
    </lineage>
</organism>
<reference evidence="2" key="1">
    <citation type="submission" date="2016-11" db="UniProtKB">
        <authorList>
            <consortium name="WormBaseParasite"/>
        </authorList>
    </citation>
    <scope>IDENTIFICATION</scope>
</reference>
<dbReference type="Proteomes" id="UP000095287">
    <property type="component" value="Unplaced"/>
</dbReference>
<dbReference type="AlphaFoldDB" id="A0A1I7YA68"/>
<proteinExistence type="predicted"/>